<feature type="region of interest" description="Disordered" evidence="2">
    <location>
        <begin position="2551"/>
        <end position="2571"/>
    </location>
</feature>
<dbReference type="InterPro" id="IPR019441">
    <property type="entry name" value="FMP27/BLTP2/Hobbit_GFWDK_RBG"/>
</dbReference>
<gene>
    <name evidence="5" type="ORF">CXB51_011393</name>
</gene>
<evidence type="ECO:0000256" key="2">
    <source>
        <dbReference type="SAM" id="MobiDB-lite"/>
    </source>
</evidence>
<dbReference type="EMBL" id="JAHUZN010000005">
    <property type="protein sequence ID" value="KAG8494025.1"/>
    <property type="molecule type" value="Genomic_DNA"/>
</dbReference>
<proteinExistence type="predicted"/>
<evidence type="ECO:0000256" key="1">
    <source>
        <dbReference type="SAM" id="Coils"/>
    </source>
</evidence>
<evidence type="ECO:0000259" key="4">
    <source>
        <dbReference type="SMART" id="SM01214"/>
    </source>
</evidence>
<feature type="transmembrane region" description="Helical" evidence="3">
    <location>
        <begin position="6"/>
        <end position="26"/>
    </location>
</feature>
<dbReference type="Pfam" id="PF10344">
    <property type="entry name" value="Hobbit"/>
    <property type="match status" value="1"/>
</dbReference>
<feature type="coiled-coil region" evidence="1">
    <location>
        <begin position="2045"/>
        <end position="2072"/>
    </location>
</feature>
<feature type="compositionally biased region" description="Basic and acidic residues" evidence="2">
    <location>
        <begin position="2399"/>
        <end position="2410"/>
    </location>
</feature>
<dbReference type="InterPro" id="IPR045167">
    <property type="entry name" value="Hobbit"/>
</dbReference>
<protein>
    <recommendedName>
        <fullName evidence="4">FMP27/BLTP2/Hobbit GFWDK motif-containing RBG unit domain-containing protein</fullName>
    </recommendedName>
</protein>
<keyword evidence="3" id="KW-0812">Transmembrane</keyword>
<dbReference type="SMART" id="SM01214">
    <property type="entry name" value="Fmp27_GFWDK"/>
    <property type="match status" value="1"/>
</dbReference>
<reference evidence="5 6" key="1">
    <citation type="journal article" date="2021" name="bioRxiv">
        <title>The Gossypium anomalum genome as a resource for cotton improvement and evolutionary analysis of hybrid incompatibility.</title>
        <authorList>
            <person name="Grover C.E."/>
            <person name="Yuan D."/>
            <person name="Arick M.A."/>
            <person name="Miller E.R."/>
            <person name="Hu G."/>
            <person name="Peterson D.G."/>
            <person name="Wendel J.F."/>
            <person name="Udall J.A."/>
        </authorList>
    </citation>
    <scope>NUCLEOTIDE SEQUENCE [LARGE SCALE GENOMIC DNA]</scope>
    <source>
        <strain evidence="5">JFW-Udall</strain>
        <tissue evidence="5">Leaf</tissue>
    </source>
</reference>
<feature type="region of interest" description="Disordered" evidence="2">
    <location>
        <begin position="1689"/>
        <end position="1710"/>
    </location>
</feature>
<feature type="compositionally biased region" description="Basic and acidic residues" evidence="2">
    <location>
        <begin position="2417"/>
        <end position="2435"/>
    </location>
</feature>
<dbReference type="PANTHER" id="PTHR15678:SF6">
    <property type="entry name" value="BRIDGE-LIKE LIPID TRANSFER PROTEIN FAMILY MEMBER 2"/>
    <property type="match status" value="1"/>
</dbReference>
<feature type="compositionally biased region" description="Polar residues" evidence="2">
    <location>
        <begin position="1785"/>
        <end position="1808"/>
    </location>
</feature>
<evidence type="ECO:0000256" key="3">
    <source>
        <dbReference type="SAM" id="Phobius"/>
    </source>
</evidence>
<name>A0A8J5Z3Y8_9ROSI</name>
<dbReference type="Proteomes" id="UP000701853">
    <property type="component" value="Chromosome 5"/>
</dbReference>
<feature type="compositionally biased region" description="Basic and acidic residues" evidence="2">
    <location>
        <begin position="2351"/>
        <end position="2360"/>
    </location>
</feature>
<accession>A0A8J5Z3Y8</accession>
<feature type="compositionally biased region" description="Polar residues" evidence="2">
    <location>
        <begin position="2380"/>
        <end position="2395"/>
    </location>
</feature>
<keyword evidence="6" id="KW-1185">Reference proteome</keyword>
<sequence>MAASPVKFLFGFFMISITLWMVFIFASRLLAWILSRIVGASVGFRVGGWKCLKDVVVKFNKITATIGVFLAVNFKHYFVMDLVCEGAVESILVGEIKLSLRQSLVKLGAGIISKDPKLQVLICDLEVVLRPSSKSSQKSRPRKPRTSGRGKWMVVANIARYFSVSVTDLVMKTPRATAEVKELKIDISKDGGSKHNLFVKLHILPISVYAIQMLSGFMEKPSASFSCEEFSLSCEFGHDREAGVVVRNVDVNCGEIVVNLNEELLSKNKKPPDVFTQTDKVTGPTADFVTTKKPQKKQSAILALAKYTSMFPEKICFNLPKLDVKFMHLQHDIVVENNIMGIQLKCIKSRSTEDVGESARLDVQLDFSEIHLLREAGSSVLQIMKVDVVSFVYIPIQASPVQSWQVGVFVSAVAFQPISPIRAEVDVKLGGTQFNIIMSRLKPWLRLQSSKKKGMVLQEETSTLEKPQLTGSKAIMWTCTVSAPEMTIVLYSISGVPLYHGCSQSSHLFANNISSIGTTVHMELGEVNLHMADEYQECLSESLFTVESNSGSLLHIAKVSLDWGKKDMESSEEDGPRCKLALSADVTGMGIYLTFKRVESLIVTALSFQALLKNLSAGKQVTQSRTGRSSKPSGKGTRLLNFNLERCSVSFCGDTYLENSVVADPKRVNYGSQGGRVVISVSADGTPRIANIMSTVSDQSKKLRYSVLLDIFHFSLCVNKEKQSTQVELERARSSYQDRLGEDKPETKVSLFDMQNAKFVRRSGGLKEIAVCSLFSATDISVRWEPDVHLSLFELVLQLKALVHNQELEGLGNERMDNISGIKDAEQKKEVTVIEAGNLDKTKKKESIFAVDVEMLSISAEVGDGVDALVQVQSIFSENARIGVLLEGLMLSFNGARILRSSRMQISRIPSTSISSDAKVSTAVLWDWVVQALDVHICMPFRLELRAIDDAVEEMLRALKLITKAKTELIFPMRKESSKPKKSSSTKFGRVKFCIRKLTADIEEEPIQGWLDEHYHLMKNEAFELAVRLKFLDDYVLANPCPKTAESNDSASERRIHHNGAEIDVQDPSAIQKMQEEIYKQSFRSYYLACQRLKQSEGSGACREGFQAGFKPSTARTSLLAVSATELDVTLTRIDGGDDGMIEVLKQLDPVCRESNIPFSRLYGSNILLNAGSLVVQLRDYTFPLFSAISGRCEGRVVLAQQATCFQPQISHDVFIGRWRKVRMLRSANGTTPPMKTYSDLPIHFKKAEVSFGVGYEPVFADISYAFTVALRRANLSKRSPGLPQVPKKERSLPWWDEMRNYIHGNITLFFSESKWNILATTDPYEKLDKLQIVSGSMEIQQSDGRVYVSAKDFKFFLSSLESLVNGRSLKLPTISSGAFLEAPVFSLEVTMDWECESGNPMNHYLFAVPIEGKPREKVFDPFRSTSLSLRWNFSLKPLVASLDKQSPSASASDCTILDGAVNGAQCKAGNVSIASPTFNVGAHDLAWIIKFWNMNYIPPHKLRSFSRWPRFGVPRVPRSGNLSLDRVMTEFMLRLDATPTCIKHMTLDDDDPAKGLTFNMTKLKYEICYSRGKQKYTFECKRDPLDLVYQGLDLHVPKVYLNKEDCSSVRKVVKMMRKTSQSASMERVPSEKSKYVNACTEKHRDEGFLLSSDYFTIRRQAPKADPARLLAWQEAGRKNLEMTYVRSEFENGSESDEHARSDPSDDDGYNVVIADNCQRIFVYGLKLLWTIENRDAVWSFVGGISKAFEPQKPSPSRQYAQRKLVEEKQKLGEPEMPQEDASKSHSTNQGVPSQHIETSGSHSSLSHAVGLESSSTAAVALAKYEVNDSEEEGTRRFMVNVIEPQFNLHSEEANGRFLLAAVCGRVLARSFHSVLHVGSELIEQALGTGNVHIPEGGHDMTLKRMEFSVMLEHVQAHVAPTDVDPGAGLQWLPKIRKSSPKVKRTGALLERVFMPCDMYFRYTRHKGGTPDLKVKPLKELTFNSDNITASMTSRQFQVMLDVLTNLLFARLPKPRKSSLSCPGEDDEDVGEEADEVVPDGVEEVELAKITLEQKEREQKLLLNDIKKLSLHCDTSGDHLEKEGDCWMVNGERSILVQGLKRELINAKKSRKAASLSLRVALQKAAQLRLMEKENNKSPSYAMRISLQINKVVWSMLVDGKSFAEAEINDMIYDFERDYKDVGVAQFTTKYFVVRNCLLNDKPDTLLSAWNAPPEWGKKVMLRVDAKQGAPKDGNSSLDLFQVEIYPLKIHLTETMYRMMWGYFFPEEEQDSQRRQEVWKGSTTSVARRLKKGALNHDASASGIHSTKESEVPSKPSVSCTSITNQSAPAGSAQASKIQDPKSHVSGSGPELRRTSSFDRTWEETVAESVADELVLQAHSSSVSSTKSGPLVSTEQQDESSKNKMKDTKSVKSGRSSQEEKKVGKSNEEKKSRPRKMMEFHNIKISQVELLVTYEGSRFVVNDLKLLMDTFHRVEFTGTWRRLFSRVKKHIIWGVLKSVTGMQVRNMDVNLPTNPPNHKFLLLLWLAECTSADFPINYLVFGKGKKFKDKAHTQQPSGTGVPDSDLNLSDNDHVEKPGPYPITFLKRPSDGAGDGFVTSIRGLFNTQRRKAKQFVLRTMRGEAENDFHGEWSESEAEFSPFARQLTITKAKRLIRRHTKKFRSRGQKGSGSGSSSQQRESLPSSPMELEITSFETDSSSGSSPYEDFHE</sequence>
<feature type="domain" description="FMP27/BLTP2/Hobbit GFWDK motif-containing RBG unit" evidence="4">
    <location>
        <begin position="1180"/>
        <end position="1327"/>
    </location>
</feature>
<organism evidence="5 6">
    <name type="scientific">Gossypium anomalum</name>
    <dbReference type="NCBI Taxonomy" id="47600"/>
    <lineage>
        <taxon>Eukaryota</taxon>
        <taxon>Viridiplantae</taxon>
        <taxon>Streptophyta</taxon>
        <taxon>Embryophyta</taxon>
        <taxon>Tracheophyta</taxon>
        <taxon>Spermatophyta</taxon>
        <taxon>Magnoliopsida</taxon>
        <taxon>eudicotyledons</taxon>
        <taxon>Gunneridae</taxon>
        <taxon>Pentapetalae</taxon>
        <taxon>rosids</taxon>
        <taxon>malvids</taxon>
        <taxon>Malvales</taxon>
        <taxon>Malvaceae</taxon>
        <taxon>Malvoideae</taxon>
        <taxon>Gossypium</taxon>
    </lineage>
</organism>
<dbReference type="OrthoDB" id="1562405at2759"/>
<evidence type="ECO:0000313" key="5">
    <source>
        <dbReference type="EMBL" id="KAG8494025.1"/>
    </source>
</evidence>
<dbReference type="PANTHER" id="PTHR15678">
    <property type="entry name" value="ANTIGEN MLAA-22-RELATED"/>
    <property type="match status" value="1"/>
</dbReference>
<keyword evidence="3" id="KW-1133">Transmembrane helix</keyword>
<feature type="region of interest" description="Disordered" evidence="2">
    <location>
        <begin position="2293"/>
        <end position="2360"/>
    </location>
</feature>
<feature type="region of interest" description="Disordered" evidence="2">
    <location>
        <begin position="2658"/>
        <end position="2709"/>
    </location>
</feature>
<feature type="compositionally biased region" description="Polar residues" evidence="2">
    <location>
        <begin position="2316"/>
        <end position="2337"/>
    </location>
</feature>
<keyword evidence="3" id="KW-0472">Membrane</keyword>
<comment type="caution">
    <text evidence="5">The sequence shown here is derived from an EMBL/GenBank/DDBJ whole genome shotgun (WGS) entry which is preliminary data.</text>
</comment>
<feature type="region of interest" description="Disordered" evidence="2">
    <location>
        <begin position="2380"/>
        <end position="2435"/>
    </location>
</feature>
<feature type="compositionally biased region" description="Low complexity" evidence="2">
    <location>
        <begin position="2672"/>
        <end position="2684"/>
    </location>
</feature>
<evidence type="ECO:0000313" key="6">
    <source>
        <dbReference type="Proteomes" id="UP000701853"/>
    </source>
</evidence>
<feature type="region of interest" description="Disordered" evidence="2">
    <location>
        <begin position="1771"/>
        <end position="1808"/>
    </location>
</feature>
<keyword evidence="1" id="KW-0175">Coiled coil</keyword>